<evidence type="ECO:0000313" key="3">
    <source>
        <dbReference type="EMBL" id="AWM78208.1"/>
    </source>
</evidence>
<dbReference type="Pfam" id="PF20125">
    <property type="entry name" value="DUF6515"/>
    <property type="match status" value="1"/>
</dbReference>
<evidence type="ECO:0000256" key="1">
    <source>
        <dbReference type="SAM" id="MobiDB-lite"/>
    </source>
</evidence>
<dbReference type="RefSeq" id="WP_110450774.1">
    <property type="nucleotide sequence ID" value="NZ_CP029479.1"/>
</dbReference>
<keyword evidence="4" id="KW-1185">Reference proteome</keyword>
<evidence type="ECO:0000313" key="4">
    <source>
        <dbReference type="Proteomes" id="UP000247763"/>
    </source>
</evidence>
<dbReference type="Proteomes" id="UP000247763">
    <property type="component" value="Chromosome"/>
</dbReference>
<feature type="compositionally biased region" description="Low complexity" evidence="1">
    <location>
        <begin position="70"/>
        <end position="86"/>
    </location>
</feature>
<protein>
    <submittedName>
        <fullName evidence="3">Uncharacterized protein</fullName>
    </submittedName>
</protein>
<dbReference type="EMBL" id="CP029479">
    <property type="protein sequence ID" value="AWM78208.1"/>
    <property type="molecule type" value="Genomic_DNA"/>
</dbReference>
<feature type="compositionally biased region" description="Low complexity" evidence="1">
    <location>
        <begin position="37"/>
        <end position="47"/>
    </location>
</feature>
<feature type="chain" id="PRO_5016421013" evidence="2">
    <location>
        <begin position="24"/>
        <end position="191"/>
    </location>
</feature>
<dbReference type="InterPro" id="IPR045398">
    <property type="entry name" value="DUF6515"/>
</dbReference>
<feature type="signal peptide" evidence="2">
    <location>
        <begin position="1"/>
        <end position="23"/>
    </location>
</feature>
<name>A0A2Z3I376_9CAUL</name>
<proteinExistence type="predicted"/>
<sequence length="191" mass="19850">MRIRTLHLMAPVLALAVILPAEAFSQARGAARGGAPVARAAVGPGPAKRVEGPRDVRSSARSSVNAPGRGNVNVGSGGNTVVVNNGRPMDQRRYGAPPPGYRSGGYYYGGGYYYDDDDNEFLEFVGKTAAVTAGAAIVGSIITSKPTDSNGGDCKEQMSGGQVYLYCNGKYYQPVQTSGGTAYQVVNAPPK</sequence>
<dbReference type="KEGG" id="phb:HYN04_10850"/>
<gene>
    <name evidence="3" type="ORF">HYN04_10850</name>
</gene>
<accession>A0A2Z3I376</accession>
<organism evidence="3 4">
    <name type="scientific">Phenylobacterium parvum</name>
    <dbReference type="NCBI Taxonomy" id="2201350"/>
    <lineage>
        <taxon>Bacteria</taxon>
        <taxon>Pseudomonadati</taxon>
        <taxon>Pseudomonadota</taxon>
        <taxon>Alphaproteobacteria</taxon>
        <taxon>Caulobacterales</taxon>
        <taxon>Caulobacteraceae</taxon>
        <taxon>Phenylobacterium</taxon>
    </lineage>
</organism>
<keyword evidence="2" id="KW-0732">Signal</keyword>
<feature type="compositionally biased region" description="Basic and acidic residues" evidence="1">
    <location>
        <begin position="48"/>
        <end position="58"/>
    </location>
</feature>
<feature type="region of interest" description="Disordered" evidence="1">
    <location>
        <begin position="37"/>
        <end position="96"/>
    </location>
</feature>
<dbReference type="AlphaFoldDB" id="A0A2Z3I376"/>
<reference evidence="4" key="1">
    <citation type="submission" date="2018-05" db="EMBL/GenBank/DDBJ databases">
        <title>Genome sequencing of Phenylobacterium sp. HYN0004.</title>
        <authorList>
            <person name="Yi H."/>
            <person name="Baek C."/>
        </authorList>
    </citation>
    <scope>NUCLEOTIDE SEQUENCE [LARGE SCALE GENOMIC DNA]</scope>
    <source>
        <strain evidence="4">HYN0004</strain>
    </source>
</reference>
<evidence type="ECO:0000256" key="2">
    <source>
        <dbReference type="SAM" id="SignalP"/>
    </source>
</evidence>